<comment type="caution">
    <text evidence="2">The sequence shown here is derived from an EMBL/GenBank/DDBJ whole genome shotgun (WGS) entry which is preliminary data.</text>
</comment>
<gene>
    <name evidence="2" type="ORF">GCM10025862_06620</name>
</gene>
<dbReference type="EMBL" id="BSUJ01000001">
    <property type="protein sequence ID" value="GMA18641.1"/>
    <property type="molecule type" value="Genomic_DNA"/>
</dbReference>
<feature type="region of interest" description="Disordered" evidence="1">
    <location>
        <begin position="80"/>
        <end position="107"/>
    </location>
</feature>
<proteinExistence type="predicted"/>
<protein>
    <submittedName>
        <fullName evidence="2">Uncharacterized protein</fullName>
    </submittedName>
</protein>
<evidence type="ECO:0000313" key="2">
    <source>
        <dbReference type="EMBL" id="GMA18641.1"/>
    </source>
</evidence>
<organism evidence="2 3">
    <name type="scientific">Arsenicicoccus piscis</name>
    <dbReference type="NCBI Taxonomy" id="673954"/>
    <lineage>
        <taxon>Bacteria</taxon>
        <taxon>Bacillati</taxon>
        <taxon>Actinomycetota</taxon>
        <taxon>Actinomycetes</taxon>
        <taxon>Micrococcales</taxon>
        <taxon>Intrasporangiaceae</taxon>
        <taxon>Arsenicicoccus</taxon>
    </lineage>
</organism>
<dbReference type="RefSeq" id="WP_284283674.1">
    <property type="nucleotide sequence ID" value="NZ_BSUJ01000001.1"/>
</dbReference>
<reference evidence="3" key="1">
    <citation type="journal article" date="2019" name="Int. J. Syst. Evol. Microbiol.">
        <title>The Global Catalogue of Microorganisms (GCM) 10K type strain sequencing project: providing services to taxonomists for standard genome sequencing and annotation.</title>
        <authorList>
            <consortium name="The Broad Institute Genomics Platform"/>
            <consortium name="The Broad Institute Genome Sequencing Center for Infectious Disease"/>
            <person name="Wu L."/>
            <person name="Ma J."/>
        </authorList>
    </citation>
    <scope>NUCLEOTIDE SEQUENCE [LARGE SCALE GENOMIC DNA]</scope>
    <source>
        <strain evidence="3">NBRC 105830</strain>
    </source>
</reference>
<sequence length="107" mass="11521">MTSNQLWPGRLVHDSTVPVSVVEWRRRRLLAAGFAPALAGRVTRARIDLHELLGLLDRGCPPVLAVRILAPIEPAADLPSLGDSPLSPVSPWPPNATQPPVARGTDR</sequence>
<accession>A0ABQ6HJI2</accession>
<evidence type="ECO:0000313" key="3">
    <source>
        <dbReference type="Proteomes" id="UP001157109"/>
    </source>
</evidence>
<feature type="compositionally biased region" description="Pro residues" evidence="1">
    <location>
        <begin position="88"/>
        <end position="97"/>
    </location>
</feature>
<evidence type="ECO:0000256" key="1">
    <source>
        <dbReference type="SAM" id="MobiDB-lite"/>
    </source>
</evidence>
<keyword evidence="3" id="KW-1185">Reference proteome</keyword>
<name>A0ABQ6HJI2_9MICO</name>
<dbReference type="Proteomes" id="UP001157109">
    <property type="component" value="Unassembled WGS sequence"/>
</dbReference>